<dbReference type="Proteomes" id="UP000053958">
    <property type="component" value="Unassembled WGS sequence"/>
</dbReference>
<dbReference type="InterPro" id="IPR000225">
    <property type="entry name" value="Armadillo"/>
</dbReference>
<reference evidence="7 8" key="1">
    <citation type="submission" date="2015-04" db="EMBL/GenBank/DDBJ databases">
        <authorList>
            <person name="Heijne W.H."/>
            <person name="Fedorova N.D."/>
            <person name="Nierman W.C."/>
            <person name="Vollebregt A.W."/>
            <person name="Zhao Z."/>
            <person name="Wu L."/>
            <person name="Kumar M."/>
            <person name="Stam H."/>
            <person name="van den Berg M.A."/>
            <person name="Pel H.J."/>
        </authorList>
    </citation>
    <scope>NUCLEOTIDE SEQUENCE [LARGE SCALE GENOMIC DNA]</scope>
    <source>
        <strain evidence="7 8">CBS 393.64</strain>
    </source>
</reference>
<keyword evidence="8" id="KW-1185">Reference proteome</keyword>
<accession>A0A0F4YRK3</accession>
<dbReference type="GeneID" id="25317818"/>
<dbReference type="GO" id="GO:0005737">
    <property type="term" value="C:cytoplasm"/>
    <property type="evidence" value="ECO:0007669"/>
    <property type="project" value="UniProtKB-SubCell"/>
</dbReference>
<dbReference type="GO" id="GO:0005634">
    <property type="term" value="C:nucleus"/>
    <property type="evidence" value="ECO:0007669"/>
    <property type="project" value="UniProtKB-SubCell"/>
</dbReference>
<comment type="subcellular location">
    <subcellularLocation>
        <location evidence="2">Cytoplasm</location>
    </subcellularLocation>
    <subcellularLocation>
        <location evidence="1">Nucleus</location>
    </subcellularLocation>
</comment>
<organism evidence="7 8">
    <name type="scientific">Rasamsonia emersonii (strain ATCC 16479 / CBS 393.64 / IMI 116815)</name>
    <dbReference type="NCBI Taxonomy" id="1408163"/>
    <lineage>
        <taxon>Eukaryota</taxon>
        <taxon>Fungi</taxon>
        <taxon>Dikarya</taxon>
        <taxon>Ascomycota</taxon>
        <taxon>Pezizomycotina</taxon>
        <taxon>Eurotiomycetes</taxon>
        <taxon>Eurotiomycetidae</taxon>
        <taxon>Eurotiales</taxon>
        <taxon>Trichocomaceae</taxon>
        <taxon>Rasamsonia</taxon>
    </lineage>
</organism>
<dbReference type="EMBL" id="LASV01000254">
    <property type="protein sequence ID" value="KKA20486.1"/>
    <property type="molecule type" value="Genomic_DNA"/>
</dbReference>
<evidence type="ECO:0000313" key="8">
    <source>
        <dbReference type="Proteomes" id="UP000053958"/>
    </source>
</evidence>
<name>A0A0F4YRK3_RASE3</name>
<evidence type="ECO:0000256" key="3">
    <source>
        <dbReference type="ARBA" id="ARBA00022490"/>
    </source>
</evidence>
<gene>
    <name evidence="7" type="ORF">T310_5474</name>
</gene>
<dbReference type="PANTHER" id="PTHR15651:SF7">
    <property type="entry name" value="ARMADILLO REPEAT-CONTAINING PROTEIN 8"/>
    <property type="match status" value="1"/>
</dbReference>
<dbReference type="InterPro" id="IPR011989">
    <property type="entry name" value="ARM-like"/>
</dbReference>
<feature type="compositionally biased region" description="Basic and acidic residues" evidence="6">
    <location>
        <begin position="508"/>
        <end position="517"/>
    </location>
</feature>
<keyword evidence="5" id="KW-0539">Nucleus</keyword>
<feature type="compositionally biased region" description="Basic and acidic residues" evidence="6">
    <location>
        <begin position="77"/>
        <end position="86"/>
    </location>
</feature>
<dbReference type="Pfam" id="PF00514">
    <property type="entry name" value="Arm"/>
    <property type="match status" value="1"/>
</dbReference>
<feature type="region of interest" description="Disordered" evidence="6">
    <location>
        <begin position="503"/>
        <end position="523"/>
    </location>
</feature>
<proteinExistence type="predicted"/>
<keyword evidence="3" id="KW-0963">Cytoplasm</keyword>
<dbReference type="InterPro" id="IPR016024">
    <property type="entry name" value="ARM-type_fold"/>
</dbReference>
<evidence type="ECO:0000256" key="4">
    <source>
        <dbReference type="ARBA" id="ARBA00022737"/>
    </source>
</evidence>
<dbReference type="InterPro" id="IPR038739">
    <property type="entry name" value="ARMC8/Vid28"/>
</dbReference>
<dbReference type="OrthoDB" id="5559898at2759"/>
<dbReference type="GO" id="GO:0034657">
    <property type="term" value="C:GID complex"/>
    <property type="evidence" value="ECO:0007669"/>
    <property type="project" value="TreeGrafter"/>
</dbReference>
<protein>
    <submittedName>
        <fullName evidence="7">Armadillo repeat protein</fullName>
    </submittedName>
</protein>
<feature type="region of interest" description="Disordered" evidence="6">
    <location>
        <begin position="576"/>
        <end position="597"/>
    </location>
</feature>
<evidence type="ECO:0000256" key="5">
    <source>
        <dbReference type="ARBA" id="ARBA00023242"/>
    </source>
</evidence>
<comment type="caution">
    <text evidence="7">The sequence shown here is derived from an EMBL/GenBank/DDBJ whole genome shotgun (WGS) entry which is preliminary data.</text>
</comment>
<dbReference type="RefSeq" id="XP_013327098.1">
    <property type="nucleotide sequence ID" value="XM_013471644.1"/>
</dbReference>
<evidence type="ECO:0000256" key="2">
    <source>
        <dbReference type="ARBA" id="ARBA00004496"/>
    </source>
</evidence>
<evidence type="ECO:0000256" key="6">
    <source>
        <dbReference type="SAM" id="MobiDB-lite"/>
    </source>
</evidence>
<dbReference type="STRING" id="1408163.A0A0F4YRK3"/>
<dbReference type="SUPFAM" id="SSF48371">
    <property type="entry name" value="ARM repeat"/>
    <property type="match status" value="2"/>
</dbReference>
<keyword evidence="4" id="KW-0677">Repeat</keyword>
<sequence length="993" mass="109126">MARLETSPLLARLQNPESLADQVAALRALKHELIGHDQRKEAWISWGIIPLLSKVLALRRGNGKKAATSGELNGTRKHSDTTRPRTDEEEACLQAVIIVGAGADKVHAGGPAFISPILAGDILPSMLSILSSPGCPQWLTLPILKTLDTIADRFPLQNPNWPQDNKLAELLFSKEHVGCFAHIISQTSASQTTVSSVNLAAGLIAKLCTEETHKSALAEAGVLDALAFKVASFVVAQGFVLPGAENHLHEPGVLPAFPPPAPAGARLAPILRAVAVIIEHAKWRAELFLSSPGIVTVFPKQLPEFSPADIKKAPWGSTYLSGFAVPRPIANPIDTILPAVPVPQSKASSNFPPLVPHGSYGKHGQLLNTYLESAPDEEENAIVPWLLHVIRAESGMTRLMAARLLTVLFRLGLAKEHRIPMLSYLLIPVLIRMFDKDYEMKDESDPEYDGLIPTTLRLREEAPSVLATLVMDSKELQKPAVEGGAIKKLSQLLKETYNPLQENPKSMWHAESRRTDSQPEASPECRLGPAGYLPMVCHILRYRESILMALAAVAPSKDEYRKAICDHGAVPYIIDSLKPRPSQPAEEATGTKNTVADGNPTPTLLAACCATRSLTRSVSILRTSLIDAGVATPLFVLIKHPDIEVQIAATSVISNLALDFSPMKEAIISADILSILCDHAHSPNLKLRLESLWALKHIAYNSANDIKTKILADLGPVWLRQILLQDPVEILNRHGTTTDFENGSTLGMGTSNSAGEQVDLLNPMEDVRRDREEDLHMTDAPKSSTDYYLSDPAKRRKLALSAEMDRIKEAQQDEIAVQEQAFDLIRNTICGPGATEMADYIFREMGQNEVLDSLADKLRPRSAPVPSRRDSTSPKSITPVPVEILIAVTYVIVHLAAGNQRHRELLFSHYDLMKNLMSFFNHPNRYVRVNCVWTVLNLTFKDDHSDHQACQERALKLKALGAMDRLLSLEEDPDLDVRERTKTALNMMRTFTV</sequence>
<evidence type="ECO:0000256" key="1">
    <source>
        <dbReference type="ARBA" id="ARBA00004123"/>
    </source>
</evidence>
<dbReference type="PANTHER" id="PTHR15651">
    <property type="entry name" value="ARMADILLO REPEAT-CONTAINING PROTEIN 8"/>
    <property type="match status" value="1"/>
</dbReference>
<evidence type="ECO:0000313" key="7">
    <source>
        <dbReference type="EMBL" id="KKA20486.1"/>
    </source>
</evidence>
<dbReference type="AlphaFoldDB" id="A0A0F4YRK3"/>
<dbReference type="GO" id="GO:0043161">
    <property type="term" value="P:proteasome-mediated ubiquitin-dependent protein catabolic process"/>
    <property type="evidence" value="ECO:0007669"/>
    <property type="project" value="TreeGrafter"/>
</dbReference>
<dbReference type="FunFam" id="1.25.10.10:FF:000609">
    <property type="entry name" value="Armadillo repeat protein"/>
    <property type="match status" value="1"/>
</dbReference>
<feature type="region of interest" description="Disordered" evidence="6">
    <location>
        <begin position="65"/>
        <end position="86"/>
    </location>
</feature>
<dbReference type="SMART" id="SM00185">
    <property type="entry name" value="ARM"/>
    <property type="match status" value="3"/>
</dbReference>
<dbReference type="Gene3D" id="1.25.10.10">
    <property type="entry name" value="Leucine-rich Repeat Variant"/>
    <property type="match status" value="4"/>
</dbReference>